<sequence length="498" mass="55122">MSNKGGGTENIGSSLLSKEENEQLFYLLGPRCFTLASTVVQLFSTKGSNDVEWHKQETGVLCLVKDNPRKSYFFRLYCINQKMLLWEHEIYNRMDYLAPRPFLHTFEGENCIIAFNFASTEEASKFHSILIAKLETKRQRRLEKRSRSGNQIRHMTQPVPRTTSLNQPSLTNGSMSSSPQYLSSGSIGQMKKKHKDKKRKTKFTKADIGLPQNFTHVQHVGWNPNRGFDVDNVEDPIFQEFFEKAGISEKDLEHKKTRDFIYSFIDSHGGVDAVKEDIRNPPPPVPRRTVLSGGSGRTAPPLPPSRLPMAPQVPPHTPPAPPPPVPERTVAQQTQHMSRISEVVAARPTEAFAPPPPPPPPPPMAPLVTAAAPSTSSVPPPPPLMHRSEGDTPSNSVDPHSALMESIRTGARLKHVEADTARRVVPDTRNELLDQIRQGVELKAVQPVSKTTASTVPPDSLAGALAKALAERAHALQSDSDSDSSSDDSDDDDEDWEE</sequence>
<evidence type="ECO:0000256" key="6">
    <source>
        <dbReference type="ARBA" id="ARBA00023212"/>
    </source>
</evidence>
<dbReference type="Gene3D" id="2.30.29.30">
    <property type="entry name" value="Pleckstrin-homology domain (PH domain)/Phosphotyrosine-binding domain (PTB)"/>
    <property type="match status" value="1"/>
</dbReference>
<dbReference type="InterPro" id="IPR000095">
    <property type="entry name" value="CRIB_dom"/>
</dbReference>
<feature type="compositionally biased region" description="Pro residues" evidence="8">
    <location>
        <begin position="353"/>
        <end position="365"/>
    </location>
</feature>
<evidence type="ECO:0000259" key="9">
    <source>
        <dbReference type="PROSITE" id="PS50108"/>
    </source>
</evidence>
<dbReference type="PROSITE" id="PS51082">
    <property type="entry name" value="WH2"/>
    <property type="match status" value="2"/>
</dbReference>
<evidence type="ECO:0000313" key="13">
    <source>
        <dbReference type="Proteomes" id="UP001152759"/>
    </source>
</evidence>
<keyword evidence="5" id="KW-0677">Repeat</keyword>
<dbReference type="GO" id="GO:0007015">
    <property type="term" value="P:actin filament organization"/>
    <property type="evidence" value="ECO:0007669"/>
    <property type="project" value="InterPro"/>
</dbReference>
<keyword evidence="4" id="KW-0597">Phosphoprotein</keyword>
<proteinExistence type="predicted"/>
<dbReference type="PROSITE" id="PS50108">
    <property type="entry name" value="CRIB"/>
    <property type="match status" value="1"/>
</dbReference>
<feature type="domain" description="WH2" evidence="11">
    <location>
        <begin position="399"/>
        <end position="416"/>
    </location>
</feature>
<protein>
    <recommendedName>
        <fullName evidence="14">Neural Wiskott-Aldrich syndrome protein</fullName>
    </recommendedName>
</protein>
<feature type="domain" description="WH1" evidence="10">
    <location>
        <begin position="27"/>
        <end position="137"/>
    </location>
</feature>
<evidence type="ECO:0000313" key="12">
    <source>
        <dbReference type="EMBL" id="CAH0390062.1"/>
    </source>
</evidence>
<dbReference type="InterPro" id="IPR011993">
    <property type="entry name" value="PH-like_dom_sf"/>
</dbReference>
<keyword evidence="13" id="KW-1185">Reference proteome</keyword>
<dbReference type="InterPro" id="IPR011026">
    <property type="entry name" value="WAS_C"/>
</dbReference>
<feature type="compositionally biased region" description="Acidic residues" evidence="8">
    <location>
        <begin position="480"/>
        <end position="498"/>
    </location>
</feature>
<gene>
    <name evidence="12" type="ORF">BEMITA_LOCUS8822</name>
</gene>
<dbReference type="InterPro" id="IPR036936">
    <property type="entry name" value="CRIB_dom_sf"/>
</dbReference>
<reference evidence="12" key="1">
    <citation type="submission" date="2021-12" db="EMBL/GenBank/DDBJ databases">
        <authorList>
            <person name="King R."/>
        </authorList>
    </citation>
    <scope>NUCLEOTIDE SEQUENCE</scope>
</reference>
<dbReference type="SUPFAM" id="SSF50729">
    <property type="entry name" value="PH domain-like"/>
    <property type="match status" value="1"/>
</dbReference>
<keyword evidence="7" id="KW-0539">Nucleus</keyword>
<dbReference type="GO" id="GO:0003779">
    <property type="term" value="F:actin binding"/>
    <property type="evidence" value="ECO:0007669"/>
    <property type="project" value="InterPro"/>
</dbReference>
<dbReference type="CDD" id="cd21762">
    <property type="entry name" value="WH2"/>
    <property type="match status" value="1"/>
</dbReference>
<dbReference type="PANTHER" id="PTHR11202">
    <property type="entry name" value="SPROUTY-RELATED, EVH1 DOMAIN-CONTAINING PROTEIN FAMILY MEMBER"/>
    <property type="match status" value="1"/>
</dbReference>
<dbReference type="Pfam" id="PF00568">
    <property type="entry name" value="WH1"/>
    <property type="match status" value="1"/>
</dbReference>
<evidence type="ECO:0000256" key="8">
    <source>
        <dbReference type="SAM" id="MobiDB-lite"/>
    </source>
</evidence>
<dbReference type="FunFam" id="2.30.29.30:FF:000130">
    <property type="entry name" value="neural Wiskott-Aldrich syndrome protein"/>
    <property type="match status" value="1"/>
</dbReference>
<feature type="compositionally biased region" description="Low complexity" evidence="8">
    <location>
        <begin position="366"/>
        <end position="377"/>
    </location>
</feature>
<evidence type="ECO:0000259" key="11">
    <source>
        <dbReference type="PROSITE" id="PS51082"/>
    </source>
</evidence>
<keyword evidence="3" id="KW-0963">Cytoplasm</keyword>
<comment type="subcellular location">
    <subcellularLocation>
        <location evidence="2">Cytoplasm</location>
        <location evidence="2">Cytoskeleton</location>
    </subcellularLocation>
    <subcellularLocation>
        <location evidence="1">Nucleus</location>
    </subcellularLocation>
</comment>
<dbReference type="PROSITE" id="PS50229">
    <property type="entry name" value="WH1"/>
    <property type="match status" value="1"/>
</dbReference>
<dbReference type="AlphaFoldDB" id="A0A9P0AGI9"/>
<feature type="domain" description="CRIB" evidence="9">
    <location>
        <begin position="208"/>
        <end position="221"/>
    </location>
</feature>
<dbReference type="CDD" id="cd01205">
    <property type="entry name" value="EVH1_WASP-like"/>
    <property type="match status" value="1"/>
</dbReference>
<dbReference type="InterPro" id="IPR003124">
    <property type="entry name" value="WH2_dom"/>
</dbReference>
<dbReference type="GO" id="GO:0005634">
    <property type="term" value="C:nucleus"/>
    <property type="evidence" value="ECO:0007669"/>
    <property type="project" value="UniProtKB-SubCell"/>
</dbReference>
<dbReference type="InterPro" id="IPR000697">
    <property type="entry name" value="WH1/EVH1_dom"/>
</dbReference>
<feature type="domain" description="WH2" evidence="11">
    <location>
        <begin position="428"/>
        <end position="445"/>
    </location>
</feature>
<evidence type="ECO:0000256" key="2">
    <source>
        <dbReference type="ARBA" id="ARBA00004245"/>
    </source>
</evidence>
<feature type="compositionally biased region" description="Pro residues" evidence="8">
    <location>
        <begin position="300"/>
        <end position="326"/>
    </location>
</feature>
<dbReference type="SMART" id="SM00246">
    <property type="entry name" value="WH2"/>
    <property type="match status" value="2"/>
</dbReference>
<dbReference type="Pfam" id="PF00786">
    <property type="entry name" value="PBD"/>
    <property type="match status" value="1"/>
</dbReference>
<evidence type="ECO:0000256" key="1">
    <source>
        <dbReference type="ARBA" id="ARBA00004123"/>
    </source>
</evidence>
<dbReference type="GO" id="GO:0005856">
    <property type="term" value="C:cytoskeleton"/>
    <property type="evidence" value="ECO:0007669"/>
    <property type="project" value="UniProtKB-SubCell"/>
</dbReference>
<feature type="region of interest" description="Disordered" evidence="8">
    <location>
        <begin position="273"/>
        <end position="400"/>
    </location>
</feature>
<dbReference type="Proteomes" id="UP001152759">
    <property type="component" value="Chromosome 5"/>
</dbReference>
<feature type="compositionally biased region" description="Polar residues" evidence="8">
    <location>
        <begin position="148"/>
        <end position="187"/>
    </location>
</feature>
<dbReference type="Gene3D" id="6.10.280.150">
    <property type="match status" value="1"/>
</dbReference>
<feature type="region of interest" description="Disordered" evidence="8">
    <location>
        <begin position="472"/>
        <end position="498"/>
    </location>
</feature>
<feature type="compositionally biased region" description="Basic residues" evidence="8">
    <location>
        <begin position="190"/>
        <end position="203"/>
    </location>
</feature>
<dbReference type="EMBL" id="OU963866">
    <property type="protein sequence ID" value="CAH0390062.1"/>
    <property type="molecule type" value="Genomic_DNA"/>
</dbReference>
<evidence type="ECO:0000256" key="5">
    <source>
        <dbReference type="ARBA" id="ARBA00022737"/>
    </source>
</evidence>
<evidence type="ECO:0008006" key="14">
    <source>
        <dbReference type="Google" id="ProtNLM"/>
    </source>
</evidence>
<evidence type="ECO:0000256" key="4">
    <source>
        <dbReference type="ARBA" id="ARBA00022553"/>
    </source>
</evidence>
<dbReference type="SMART" id="SM00461">
    <property type="entry name" value="WH1"/>
    <property type="match status" value="1"/>
</dbReference>
<evidence type="ECO:0000259" key="10">
    <source>
        <dbReference type="PROSITE" id="PS50229"/>
    </source>
</evidence>
<keyword evidence="6" id="KW-0206">Cytoskeleton</keyword>
<accession>A0A9P0AGI9</accession>
<dbReference type="FunFam" id="3.90.810.10:FF:000003">
    <property type="entry name" value="Neural Wiskott-Aldrich syndrome protein-like"/>
    <property type="match status" value="1"/>
</dbReference>
<dbReference type="Gene3D" id="3.90.810.10">
    <property type="entry name" value="CRIB domain"/>
    <property type="match status" value="1"/>
</dbReference>
<dbReference type="KEGG" id="btab:109042217"/>
<evidence type="ECO:0000256" key="7">
    <source>
        <dbReference type="ARBA" id="ARBA00023242"/>
    </source>
</evidence>
<dbReference type="InterPro" id="IPR033927">
    <property type="entry name" value="WASPfam_EVH1"/>
</dbReference>
<dbReference type="PANTHER" id="PTHR11202:SF36">
    <property type="entry name" value="ACTIN NUCLEATION-PROMOTING FACTOR WASL"/>
    <property type="match status" value="1"/>
</dbReference>
<name>A0A9P0AGI9_BEMTA</name>
<dbReference type="CDD" id="cd00132">
    <property type="entry name" value="CRIB"/>
    <property type="match status" value="1"/>
</dbReference>
<feature type="region of interest" description="Disordered" evidence="8">
    <location>
        <begin position="140"/>
        <end position="205"/>
    </location>
</feature>
<dbReference type="SUPFAM" id="SSF47912">
    <property type="entry name" value="Wiscott-Aldrich syndrome protein, WASP, C-terminal domain"/>
    <property type="match status" value="1"/>
</dbReference>
<dbReference type="Pfam" id="PF02205">
    <property type="entry name" value="WH2"/>
    <property type="match status" value="2"/>
</dbReference>
<organism evidence="12 13">
    <name type="scientific">Bemisia tabaci</name>
    <name type="common">Sweetpotato whitefly</name>
    <name type="synonym">Aleurodes tabaci</name>
    <dbReference type="NCBI Taxonomy" id="7038"/>
    <lineage>
        <taxon>Eukaryota</taxon>
        <taxon>Metazoa</taxon>
        <taxon>Ecdysozoa</taxon>
        <taxon>Arthropoda</taxon>
        <taxon>Hexapoda</taxon>
        <taxon>Insecta</taxon>
        <taxon>Pterygota</taxon>
        <taxon>Neoptera</taxon>
        <taxon>Paraneoptera</taxon>
        <taxon>Hemiptera</taxon>
        <taxon>Sternorrhyncha</taxon>
        <taxon>Aleyrodoidea</taxon>
        <taxon>Aleyrodidae</taxon>
        <taxon>Aleyrodinae</taxon>
        <taxon>Bemisia</taxon>
    </lineage>
</organism>
<evidence type="ECO:0000256" key="3">
    <source>
        <dbReference type="ARBA" id="ARBA00022490"/>
    </source>
</evidence>